<dbReference type="GO" id="GO:0003700">
    <property type="term" value="F:DNA-binding transcription factor activity"/>
    <property type="evidence" value="ECO:0007669"/>
    <property type="project" value="TreeGrafter"/>
</dbReference>
<keyword evidence="4" id="KW-1185">Reference proteome</keyword>
<dbReference type="OrthoDB" id="4151391at2759"/>
<reference evidence="3 4" key="1">
    <citation type="submission" date="2013-03" db="EMBL/GenBank/DDBJ databases">
        <title>The Genome Sequence of Cladophialophora psammophila CBS 110553.</title>
        <authorList>
            <consortium name="The Broad Institute Genomics Platform"/>
            <person name="Cuomo C."/>
            <person name="de Hoog S."/>
            <person name="Gorbushina A."/>
            <person name="Walker B."/>
            <person name="Young S.K."/>
            <person name="Zeng Q."/>
            <person name="Gargeya S."/>
            <person name="Fitzgerald M."/>
            <person name="Haas B."/>
            <person name="Abouelleil A."/>
            <person name="Allen A.W."/>
            <person name="Alvarado L."/>
            <person name="Arachchi H.M."/>
            <person name="Berlin A.M."/>
            <person name="Chapman S.B."/>
            <person name="Gainer-Dewar J."/>
            <person name="Goldberg J."/>
            <person name="Griggs A."/>
            <person name="Gujja S."/>
            <person name="Hansen M."/>
            <person name="Howarth C."/>
            <person name="Imamovic A."/>
            <person name="Ireland A."/>
            <person name="Larimer J."/>
            <person name="McCowan C."/>
            <person name="Murphy C."/>
            <person name="Pearson M."/>
            <person name="Poon T.W."/>
            <person name="Priest M."/>
            <person name="Roberts A."/>
            <person name="Saif S."/>
            <person name="Shea T."/>
            <person name="Sisk P."/>
            <person name="Sykes S."/>
            <person name="Wortman J."/>
            <person name="Nusbaum C."/>
            <person name="Birren B."/>
        </authorList>
    </citation>
    <scope>NUCLEOTIDE SEQUENCE [LARGE SCALE GENOMIC DNA]</scope>
    <source>
        <strain evidence="3 4">CBS 110553</strain>
    </source>
</reference>
<dbReference type="EMBL" id="AMGX01000040">
    <property type="protein sequence ID" value="EXJ53750.1"/>
    <property type="molecule type" value="Genomic_DNA"/>
</dbReference>
<feature type="non-terminal residue" evidence="3">
    <location>
        <position position="208"/>
    </location>
</feature>
<dbReference type="GO" id="GO:0045944">
    <property type="term" value="P:positive regulation of transcription by RNA polymerase II"/>
    <property type="evidence" value="ECO:0007669"/>
    <property type="project" value="TreeGrafter"/>
</dbReference>
<dbReference type="GO" id="GO:0000976">
    <property type="term" value="F:transcription cis-regulatory region binding"/>
    <property type="evidence" value="ECO:0007669"/>
    <property type="project" value="TreeGrafter"/>
</dbReference>
<dbReference type="Pfam" id="PF11951">
    <property type="entry name" value="Fungal_trans_2"/>
    <property type="match status" value="1"/>
</dbReference>
<dbReference type="STRING" id="1182543.W9VL39"/>
<dbReference type="AlphaFoldDB" id="W9VL39"/>
<proteinExistence type="predicted"/>
<organism evidence="3 4">
    <name type="scientific">Cladophialophora psammophila CBS 110553</name>
    <dbReference type="NCBI Taxonomy" id="1182543"/>
    <lineage>
        <taxon>Eukaryota</taxon>
        <taxon>Fungi</taxon>
        <taxon>Dikarya</taxon>
        <taxon>Ascomycota</taxon>
        <taxon>Pezizomycotina</taxon>
        <taxon>Eurotiomycetes</taxon>
        <taxon>Chaetothyriomycetidae</taxon>
        <taxon>Chaetothyriales</taxon>
        <taxon>Herpotrichiellaceae</taxon>
        <taxon>Cladophialophora</taxon>
    </lineage>
</organism>
<dbReference type="HOGENOM" id="CLU_103003_0_0_1"/>
<sequence length="208" mass="23336">STVVPILALECPAVLFSCLAISAKQLALTKAGDELQIKEDVAVQYYQKALKAFSTLLMKPDSAHSDEILASSIMLSSYEMLDVVGENFGSHLRGIASLLQLWQVNGDSPGIKGVVYWTWYRSDIWAALHAGRRMFLDEHHWEPRAVDSFDEMSHEEIANRAMFLLGQCISFCNNENGLGSAETAETLDAKQRMRTKIQNGLEQWKRKL</sequence>
<evidence type="ECO:0000256" key="2">
    <source>
        <dbReference type="ARBA" id="ARBA00023242"/>
    </source>
</evidence>
<keyword evidence="2" id="KW-0539">Nucleus</keyword>
<dbReference type="Proteomes" id="UP000019471">
    <property type="component" value="Unassembled WGS sequence"/>
</dbReference>
<dbReference type="GO" id="GO:0005634">
    <property type="term" value="C:nucleus"/>
    <property type="evidence" value="ECO:0007669"/>
    <property type="project" value="UniProtKB-SubCell"/>
</dbReference>
<gene>
    <name evidence="3" type="ORF">A1O5_12999</name>
</gene>
<evidence type="ECO:0000313" key="4">
    <source>
        <dbReference type="Proteomes" id="UP000019471"/>
    </source>
</evidence>
<dbReference type="RefSeq" id="XP_007751758.1">
    <property type="nucleotide sequence ID" value="XM_007753568.1"/>
</dbReference>
<dbReference type="PANTHER" id="PTHR37534">
    <property type="entry name" value="TRANSCRIPTIONAL ACTIVATOR PROTEIN UGA3"/>
    <property type="match status" value="1"/>
</dbReference>
<evidence type="ECO:0000313" key="3">
    <source>
        <dbReference type="EMBL" id="EXJ53750.1"/>
    </source>
</evidence>
<name>W9VL39_9EURO</name>
<protein>
    <recommendedName>
        <fullName evidence="5">Transcription factor domain-containing protein</fullName>
    </recommendedName>
</protein>
<comment type="subcellular location">
    <subcellularLocation>
        <location evidence="1">Nucleus</location>
    </subcellularLocation>
</comment>
<feature type="non-terminal residue" evidence="3">
    <location>
        <position position="1"/>
    </location>
</feature>
<dbReference type="InterPro" id="IPR021858">
    <property type="entry name" value="Fun_TF"/>
</dbReference>
<evidence type="ECO:0008006" key="5">
    <source>
        <dbReference type="Google" id="ProtNLM"/>
    </source>
</evidence>
<dbReference type="PANTHER" id="PTHR37534:SF2">
    <property type="entry name" value="N-ACETYLTRANSFERASE DOMAIN-CONTAINING PROTEIN"/>
    <property type="match status" value="1"/>
</dbReference>
<accession>W9VL39</accession>
<dbReference type="GeneID" id="19197685"/>
<comment type="caution">
    <text evidence="3">The sequence shown here is derived from an EMBL/GenBank/DDBJ whole genome shotgun (WGS) entry which is preliminary data.</text>
</comment>
<evidence type="ECO:0000256" key="1">
    <source>
        <dbReference type="ARBA" id="ARBA00004123"/>
    </source>
</evidence>